<evidence type="ECO:0000313" key="3">
    <source>
        <dbReference type="Proteomes" id="UP000440498"/>
    </source>
</evidence>
<sequence>MSTYRSFILALLAAMLPLSAFAAECDKAVLTETYAKMHRDDQALRGRYIEILEKENRNEPVDPKEKDQLEVTISNTDESNQHTLDHLIAQCGWPGSLDKNRAALSAFLIIQHGELDYQLKHLDMVKAANKRGEIPSRTLAMLIDRILVRQNKPQLYGTEFEYGSNKVAPIADPKNLNQRRKKMGLPPFRAP</sequence>
<dbReference type="Pfam" id="PF20329">
    <property type="entry name" value="DUF6624"/>
    <property type="match status" value="1"/>
</dbReference>
<gene>
    <name evidence="2" type="ORF">GEV02_22890</name>
</gene>
<dbReference type="Proteomes" id="UP000440498">
    <property type="component" value="Unassembled WGS sequence"/>
</dbReference>
<keyword evidence="3" id="KW-1185">Reference proteome</keyword>
<keyword evidence="1" id="KW-0732">Signal</keyword>
<dbReference type="RefSeq" id="WP_152840279.1">
    <property type="nucleotide sequence ID" value="NZ_WHUG01000011.1"/>
</dbReference>
<comment type="caution">
    <text evidence="2">The sequence shown here is derived from an EMBL/GenBank/DDBJ whole genome shotgun (WGS) entry which is preliminary data.</text>
</comment>
<accession>A0A6A7N7C3</accession>
<dbReference type="AlphaFoldDB" id="A0A6A7N7C3"/>
<dbReference type="EMBL" id="WHUG01000011">
    <property type="protein sequence ID" value="MQA40990.1"/>
    <property type="molecule type" value="Genomic_DNA"/>
</dbReference>
<dbReference type="InterPro" id="IPR046732">
    <property type="entry name" value="DUF6624"/>
</dbReference>
<protein>
    <submittedName>
        <fullName evidence="2">Uncharacterized protein</fullName>
    </submittedName>
</protein>
<evidence type="ECO:0000313" key="2">
    <source>
        <dbReference type="EMBL" id="MQA40990.1"/>
    </source>
</evidence>
<name>A0A6A7N7C3_9BURK</name>
<feature type="signal peptide" evidence="1">
    <location>
        <begin position="1"/>
        <end position="22"/>
    </location>
</feature>
<organism evidence="2 3">
    <name type="scientific">Rugamonas aquatica</name>
    <dbReference type="NCBI Taxonomy" id="2743357"/>
    <lineage>
        <taxon>Bacteria</taxon>
        <taxon>Pseudomonadati</taxon>
        <taxon>Pseudomonadota</taxon>
        <taxon>Betaproteobacteria</taxon>
        <taxon>Burkholderiales</taxon>
        <taxon>Oxalobacteraceae</taxon>
        <taxon>Telluria group</taxon>
        <taxon>Rugamonas</taxon>
    </lineage>
</organism>
<reference evidence="2 3" key="1">
    <citation type="submission" date="2019-10" db="EMBL/GenBank/DDBJ databases">
        <title>Two novel species isolated from a subtropical stream in China.</title>
        <authorList>
            <person name="Lu H."/>
        </authorList>
    </citation>
    <scope>NUCLEOTIDE SEQUENCE [LARGE SCALE GENOMIC DNA]</scope>
    <source>
        <strain evidence="2 3">FT29W</strain>
    </source>
</reference>
<feature type="chain" id="PRO_5025351141" evidence="1">
    <location>
        <begin position="23"/>
        <end position="191"/>
    </location>
</feature>
<evidence type="ECO:0000256" key="1">
    <source>
        <dbReference type="SAM" id="SignalP"/>
    </source>
</evidence>
<proteinExistence type="predicted"/>